<feature type="region of interest" description="Disordered" evidence="1">
    <location>
        <begin position="72"/>
        <end position="108"/>
    </location>
</feature>
<dbReference type="Proteomes" id="UP000075880">
    <property type="component" value="Unassembled WGS sequence"/>
</dbReference>
<sequence length="108" mass="10843">MMMSLVFDTSNCSGVSTLGICFFSGAVSLSITFTRSSASSGIEMSLSVSADPLGDSFELTGPFKSWVGLSDSFSSTSPSSLSGSPPSSSFAPFSSGSCGGIAGCSWGF</sequence>
<dbReference type="AlphaFoldDB" id="A0AAG5CQJ9"/>
<feature type="compositionally biased region" description="Low complexity" evidence="1">
    <location>
        <begin position="72"/>
        <end position="96"/>
    </location>
</feature>
<name>A0AAG5CQJ9_ANOAO</name>
<dbReference type="EnsemblMetazoa" id="ENSAATROPT001157">
    <property type="protein sequence ID" value="ENSAATROPP001105"/>
    <property type="gene ID" value="ENSAATROPG000920"/>
</dbReference>
<accession>A0AAG5CQJ9</accession>
<keyword evidence="3" id="KW-1185">Reference proteome</keyword>
<evidence type="ECO:0000313" key="3">
    <source>
        <dbReference type="Proteomes" id="UP000075880"/>
    </source>
</evidence>
<evidence type="ECO:0000313" key="2">
    <source>
        <dbReference type="EnsemblMetazoa" id="ENSAATROPP001105"/>
    </source>
</evidence>
<proteinExistence type="predicted"/>
<reference evidence="2" key="1">
    <citation type="submission" date="2024-04" db="UniProtKB">
        <authorList>
            <consortium name="EnsemblMetazoa"/>
        </authorList>
    </citation>
    <scope>IDENTIFICATION</scope>
    <source>
        <strain evidence="2">EBRO</strain>
    </source>
</reference>
<evidence type="ECO:0000256" key="1">
    <source>
        <dbReference type="SAM" id="MobiDB-lite"/>
    </source>
</evidence>
<protein>
    <submittedName>
        <fullName evidence="2">Uncharacterized protein</fullName>
    </submittedName>
</protein>
<organism evidence="2 3">
    <name type="scientific">Anopheles atroparvus</name>
    <name type="common">European mosquito</name>
    <dbReference type="NCBI Taxonomy" id="41427"/>
    <lineage>
        <taxon>Eukaryota</taxon>
        <taxon>Metazoa</taxon>
        <taxon>Ecdysozoa</taxon>
        <taxon>Arthropoda</taxon>
        <taxon>Hexapoda</taxon>
        <taxon>Insecta</taxon>
        <taxon>Pterygota</taxon>
        <taxon>Neoptera</taxon>
        <taxon>Endopterygota</taxon>
        <taxon>Diptera</taxon>
        <taxon>Nematocera</taxon>
        <taxon>Culicoidea</taxon>
        <taxon>Culicidae</taxon>
        <taxon>Anophelinae</taxon>
        <taxon>Anopheles</taxon>
    </lineage>
</organism>